<organism evidence="2 3">
    <name type="scientific">Stecheria intestinalis</name>
    <dbReference type="NCBI Taxonomy" id="2606630"/>
    <lineage>
        <taxon>Bacteria</taxon>
        <taxon>Bacillati</taxon>
        <taxon>Bacillota</taxon>
        <taxon>Erysipelotrichia</taxon>
        <taxon>Erysipelotrichales</taxon>
        <taxon>Erysipelotrichaceae</taxon>
        <taxon>Stecheria</taxon>
    </lineage>
</organism>
<sequence length="544" mass="63246">MKPELYTCRGTYTSSDPVILFLDQVEEDEIGLVNLFHLQECVKSLKWDLHSGNNELNLGIFQDHFQCYGVQVILKDKVLSTSFEICNQEEKTVRYGFLSEFNSYNPDCIRWLAKFHINAIQFYDWSFRHDHLVSDDDEYEDMMGKHIKKNVLNDLISQCHSSGIKAIAYGAIYAASEDYYYSHPDEAMLNSLLQPFVFIGKFYLMDISRDGEYRKHIIHEYQSAISQMHFDGIHMDTYGFPKTAYVQRENGKRLIYLKEEIPSLINETRNALGPSQQVSLIFNNVGNWPVLETAKCDQNAVYVEVWPPYEQYSHLQQIVREIRSVSEKPIVLAAYLKPFREDNPICAMYASLYLSAACMVLGATCLLLGDDHGILTQGYYSDHSILTDLQEMMLRSYSDFMIRYEEILFDPTMDDVSFTHTCWDNYEYRCVSHPVTPYGEPDKIWMILKENKKRKCIFLINLIGNQDPYWNQGKSEPVPQNNIVFRIQVDTLPVNIWCASPEEPDALPVTYSEETDQHGLFVTFTISKLNLLKIIWINSNEKDH</sequence>
<dbReference type="Gene3D" id="2.60.40.1180">
    <property type="entry name" value="Golgi alpha-mannosidase II"/>
    <property type="match status" value="1"/>
</dbReference>
<evidence type="ECO:0000313" key="3">
    <source>
        <dbReference type="Proteomes" id="UP000461880"/>
    </source>
</evidence>
<dbReference type="Pfam" id="PF13199">
    <property type="entry name" value="Glyco_hydro_66"/>
    <property type="match status" value="1"/>
</dbReference>
<dbReference type="AlphaFoldDB" id="A0A7X2NSV0"/>
<gene>
    <name evidence="2" type="ORF">FYJ51_08425</name>
</gene>
<evidence type="ECO:0008006" key="4">
    <source>
        <dbReference type="Google" id="ProtNLM"/>
    </source>
</evidence>
<evidence type="ECO:0000256" key="1">
    <source>
        <dbReference type="ARBA" id="ARBA00022729"/>
    </source>
</evidence>
<dbReference type="InterPro" id="IPR017853">
    <property type="entry name" value="GH"/>
</dbReference>
<keyword evidence="1" id="KW-0732">Signal</keyword>
<dbReference type="InterPro" id="IPR013780">
    <property type="entry name" value="Glyco_hydro_b"/>
</dbReference>
<dbReference type="InterPro" id="IPR025092">
    <property type="entry name" value="Glyco_hydro_66"/>
</dbReference>
<evidence type="ECO:0000313" key="2">
    <source>
        <dbReference type="EMBL" id="MSS58932.1"/>
    </source>
</evidence>
<dbReference type="EMBL" id="VUMN01000019">
    <property type="protein sequence ID" value="MSS58932.1"/>
    <property type="molecule type" value="Genomic_DNA"/>
</dbReference>
<keyword evidence="3" id="KW-1185">Reference proteome</keyword>
<comment type="caution">
    <text evidence="2">The sequence shown here is derived from an EMBL/GenBank/DDBJ whole genome shotgun (WGS) entry which is preliminary data.</text>
</comment>
<protein>
    <recommendedName>
        <fullName evidence="4">Cycloisomaltooligosaccharide glucanotransferase</fullName>
    </recommendedName>
</protein>
<dbReference type="Gene3D" id="3.20.20.80">
    <property type="entry name" value="Glycosidases"/>
    <property type="match status" value="1"/>
</dbReference>
<dbReference type="RefSeq" id="WP_154504958.1">
    <property type="nucleotide sequence ID" value="NZ_VUMN01000019.1"/>
</dbReference>
<reference evidence="2 3" key="1">
    <citation type="submission" date="2019-08" db="EMBL/GenBank/DDBJ databases">
        <title>In-depth cultivation of the pig gut microbiome towards novel bacterial diversity and tailored functional studies.</title>
        <authorList>
            <person name="Wylensek D."/>
            <person name="Hitch T.C.A."/>
            <person name="Clavel T."/>
        </authorList>
    </citation>
    <scope>NUCLEOTIDE SEQUENCE [LARGE SCALE GENOMIC DNA]</scope>
    <source>
        <strain evidence="2 3">Oil+RF-744-GAM-WT-6</strain>
    </source>
</reference>
<name>A0A7X2NSV0_9FIRM</name>
<accession>A0A7X2NSV0</accession>
<proteinExistence type="predicted"/>
<dbReference type="SUPFAM" id="SSF51445">
    <property type="entry name" value="(Trans)glycosidases"/>
    <property type="match status" value="1"/>
</dbReference>
<dbReference type="Proteomes" id="UP000461880">
    <property type="component" value="Unassembled WGS sequence"/>
</dbReference>